<dbReference type="OrthoDB" id="1470350at2759"/>
<evidence type="ECO:0000313" key="10">
    <source>
        <dbReference type="RefSeq" id="XP_022341007.1"/>
    </source>
</evidence>
<proteinExistence type="inferred from homology"/>
<dbReference type="PANTHER" id="PTHR24289:SF1">
    <property type="entry name" value="STEROID 17-ALPHA-HYDROXYLASE_17,20 LYASE"/>
    <property type="match status" value="1"/>
</dbReference>
<gene>
    <name evidence="10" type="primary">LOC111135334</name>
</gene>
<keyword evidence="5 7" id="KW-0408">Iron</keyword>
<dbReference type="GO" id="GO:0005506">
    <property type="term" value="F:iron ion binding"/>
    <property type="evidence" value="ECO:0007669"/>
    <property type="project" value="InterPro"/>
</dbReference>
<dbReference type="PRINTS" id="PR00463">
    <property type="entry name" value="EP450I"/>
</dbReference>
<dbReference type="AlphaFoldDB" id="A0A8B8EM63"/>
<dbReference type="GO" id="GO:0020037">
    <property type="term" value="F:heme binding"/>
    <property type="evidence" value="ECO:0007669"/>
    <property type="project" value="InterPro"/>
</dbReference>
<dbReference type="InterPro" id="IPR017972">
    <property type="entry name" value="Cyt_P450_CS"/>
</dbReference>
<evidence type="ECO:0000256" key="6">
    <source>
        <dbReference type="ARBA" id="ARBA00023033"/>
    </source>
</evidence>
<dbReference type="InterPro" id="IPR002401">
    <property type="entry name" value="Cyt_P450_E_grp-I"/>
</dbReference>
<dbReference type="GeneID" id="111135334"/>
<keyword evidence="3 7" id="KW-0479">Metal-binding</keyword>
<comment type="cofactor">
    <cofactor evidence="7">
        <name>heme</name>
        <dbReference type="ChEBI" id="CHEBI:30413"/>
    </cofactor>
</comment>
<dbReference type="PRINTS" id="PR00385">
    <property type="entry name" value="P450"/>
</dbReference>
<dbReference type="KEGG" id="cvn:111135334"/>
<dbReference type="GO" id="GO:0042448">
    <property type="term" value="P:progesterone metabolic process"/>
    <property type="evidence" value="ECO:0007669"/>
    <property type="project" value="TreeGrafter"/>
</dbReference>
<dbReference type="RefSeq" id="XP_022341007.1">
    <property type="nucleotide sequence ID" value="XM_022485299.1"/>
</dbReference>
<evidence type="ECO:0000256" key="3">
    <source>
        <dbReference type="ARBA" id="ARBA00022723"/>
    </source>
</evidence>
<organism evidence="9 10">
    <name type="scientific">Crassostrea virginica</name>
    <name type="common">Eastern oyster</name>
    <dbReference type="NCBI Taxonomy" id="6565"/>
    <lineage>
        <taxon>Eukaryota</taxon>
        <taxon>Metazoa</taxon>
        <taxon>Spiralia</taxon>
        <taxon>Lophotrochozoa</taxon>
        <taxon>Mollusca</taxon>
        <taxon>Bivalvia</taxon>
        <taxon>Autobranchia</taxon>
        <taxon>Pteriomorphia</taxon>
        <taxon>Ostreida</taxon>
        <taxon>Ostreoidea</taxon>
        <taxon>Ostreidae</taxon>
        <taxon>Crassostrea</taxon>
    </lineage>
</organism>
<keyword evidence="6 8" id="KW-0503">Monooxygenase</keyword>
<dbReference type="InterPro" id="IPR036396">
    <property type="entry name" value="Cyt_P450_sf"/>
</dbReference>
<evidence type="ECO:0000256" key="8">
    <source>
        <dbReference type="RuleBase" id="RU000461"/>
    </source>
</evidence>
<evidence type="ECO:0000256" key="2">
    <source>
        <dbReference type="ARBA" id="ARBA00022617"/>
    </source>
</evidence>
<sequence>MSAKYGDLFSLRLGMRERVVYVMDPEVMKQLFSSPYLANRPELPFFDIISRNGHGIGSRPYDFIWKLHTKILHSSISKLIQTQVDDMLETSLDHFFKILYDTQGKPFCPERTIQIVVLMMMGRTIFGHNYTSVHDPRLKLIIWLNERTMSGLNPINPINMIPGLKYISLPFFSNYRDLDKAKENFLKEEYDRHCAYFDGNLRDIMDVVIKELRSHENTIKVRHEEGEEFLQPESLLMSVFTLIVAGEQTLSKTLMWILLYLAKEQECQKKIYNEIKKNTVDPKDFVHFDNKEMFPYTSAFYLETLRHVAVTYLGVPRTATADISVKNYVIPKGTTVFPNIWSMSHNEKYWPNPEVFDPNRFLKFTNMETKNIPGFYIFGYGRRTCIGAQIGRTYMFSFLSNIVNKFHISLPDGENPDMQGIPNLIIEPPKFKLKFEKRS</sequence>
<name>A0A8B8EM63_CRAVI</name>
<evidence type="ECO:0000313" key="9">
    <source>
        <dbReference type="Proteomes" id="UP000694844"/>
    </source>
</evidence>
<evidence type="ECO:0000256" key="1">
    <source>
        <dbReference type="ARBA" id="ARBA00010617"/>
    </source>
</evidence>
<evidence type="ECO:0000256" key="5">
    <source>
        <dbReference type="ARBA" id="ARBA00023004"/>
    </source>
</evidence>
<protein>
    <submittedName>
        <fullName evidence="10">Steroid 17-alpha-hydroxylase/17,20 lyase-like</fullName>
    </submittedName>
</protein>
<feature type="binding site" description="axial binding residue" evidence="7">
    <location>
        <position position="385"/>
    </location>
    <ligand>
        <name>heme</name>
        <dbReference type="ChEBI" id="CHEBI:30413"/>
    </ligand>
    <ligandPart>
        <name>Fe</name>
        <dbReference type="ChEBI" id="CHEBI:18248"/>
    </ligandPart>
</feature>
<dbReference type="Gene3D" id="1.10.630.10">
    <property type="entry name" value="Cytochrome P450"/>
    <property type="match status" value="1"/>
</dbReference>
<dbReference type="GO" id="GO:0042446">
    <property type="term" value="P:hormone biosynthetic process"/>
    <property type="evidence" value="ECO:0007669"/>
    <property type="project" value="TreeGrafter"/>
</dbReference>
<dbReference type="SUPFAM" id="SSF48264">
    <property type="entry name" value="Cytochrome P450"/>
    <property type="match status" value="1"/>
</dbReference>
<accession>A0A8B8EM63</accession>
<reference evidence="10" key="1">
    <citation type="submission" date="2025-08" db="UniProtKB">
        <authorList>
            <consortium name="RefSeq"/>
        </authorList>
    </citation>
    <scope>IDENTIFICATION</scope>
    <source>
        <tissue evidence="10">Whole sample</tissue>
    </source>
</reference>
<keyword evidence="4 8" id="KW-0560">Oxidoreductase</keyword>
<dbReference type="PROSITE" id="PS00086">
    <property type="entry name" value="CYTOCHROME_P450"/>
    <property type="match status" value="1"/>
</dbReference>
<keyword evidence="9" id="KW-1185">Reference proteome</keyword>
<evidence type="ECO:0000256" key="7">
    <source>
        <dbReference type="PIRSR" id="PIRSR602401-1"/>
    </source>
</evidence>
<dbReference type="GO" id="GO:0004508">
    <property type="term" value="F:steroid 17-alpha-monooxygenase activity"/>
    <property type="evidence" value="ECO:0007669"/>
    <property type="project" value="TreeGrafter"/>
</dbReference>
<dbReference type="PANTHER" id="PTHR24289">
    <property type="entry name" value="STEROID 17-ALPHA-HYDROXYLASE/17,20 LYASE"/>
    <property type="match status" value="1"/>
</dbReference>
<dbReference type="Pfam" id="PF00067">
    <property type="entry name" value="p450"/>
    <property type="match status" value="1"/>
</dbReference>
<comment type="similarity">
    <text evidence="1 8">Belongs to the cytochrome P450 family.</text>
</comment>
<dbReference type="Proteomes" id="UP000694844">
    <property type="component" value="Chromosome 5"/>
</dbReference>
<evidence type="ECO:0000256" key="4">
    <source>
        <dbReference type="ARBA" id="ARBA00023002"/>
    </source>
</evidence>
<keyword evidence="2 7" id="KW-0349">Heme</keyword>
<dbReference type="InterPro" id="IPR001128">
    <property type="entry name" value="Cyt_P450"/>
</dbReference>